<dbReference type="GO" id="GO:0004553">
    <property type="term" value="F:hydrolase activity, hydrolyzing O-glycosyl compounds"/>
    <property type="evidence" value="ECO:0007669"/>
    <property type="project" value="InterPro"/>
</dbReference>
<dbReference type="Proteomes" id="UP000886523">
    <property type="component" value="Unassembled WGS sequence"/>
</dbReference>
<dbReference type="PANTHER" id="PTHR10963">
    <property type="entry name" value="GLYCOSYL HYDROLASE-RELATED"/>
    <property type="match status" value="1"/>
</dbReference>
<dbReference type="OrthoDB" id="192832at2759"/>
<keyword evidence="2" id="KW-0378">Hydrolase</keyword>
<comment type="caution">
    <text evidence="2">The sequence shown here is derived from an EMBL/GenBank/DDBJ whole genome shotgun (WGS) entry which is preliminary data.</text>
</comment>
<dbReference type="EMBL" id="MU128990">
    <property type="protein sequence ID" value="KAF9512142.1"/>
    <property type="molecule type" value="Genomic_DNA"/>
</dbReference>
<dbReference type="AlphaFoldDB" id="A0A9P6AUE1"/>
<evidence type="ECO:0000259" key="1">
    <source>
        <dbReference type="PROSITE" id="PS51762"/>
    </source>
</evidence>
<dbReference type="PROSITE" id="PS51762">
    <property type="entry name" value="GH16_2"/>
    <property type="match status" value="1"/>
</dbReference>
<proteinExistence type="predicted"/>
<dbReference type="Pfam" id="PF26113">
    <property type="entry name" value="GH16_XgeA"/>
    <property type="match status" value="1"/>
</dbReference>
<gene>
    <name evidence="2" type="ORF">BS47DRAFT_1372850</name>
</gene>
<dbReference type="GO" id="GO:0009251">
    <property type="term" value="P:glucan catabolic process"/>
    <property type="evidence" value="ECO:0007669"/>
    <property type="project" value="TreeGrafter"/>
</dbReference>
<sequence>MVNYLDANAATHTGLAYVQNDGVVVMKVDNSTDLPNGSPRNSIRISSKKSYDGGLFIFDILNAPYGCGVWPAFWTVGPNWPNGGEIDIFEGVHLGPTNQMTLHTQVGCATDISSAAPSAFRTASSASTVGTTDCGPSPTNGGCYFIDKSSTSYGEALNSSGGAVIAMEWTAHGVKIWNFPRGHVPRDITLQTPIPALWPQTYLKAAWASTSCPTTKYFKQHSITIDTTLCGDWAGATYSRAGCPGTCAEHVMTGANFANAAWKINSVSIYK</sequence>
<dbReference type="PANTHER" id="PTHR10963:SF24">
    <property type="entry name" value="GLYCOSIDASE C21B10.07-RELATED"/>
    <property type="match status" value="1"/>
</dbReference>
<dbReference type="InterPro" id="IPR050546">
    <property type="entry name" value="Glycosyl_Hydrlase_16"/>
</dbReference>
<dbReference type="InterPro" id="IPR013320">
    <property type="entry name" value="ConA-like_dom_sf"/>
</dbReference>
<dbReference type="InterPro" id="IPR000757">
    <property type="entry name" value="Beta-glucanase-like"/>
</dbReference>
<name>A0A9P6AUE1_9AGAM</name>
<reference evidence="2" key="1">
    <citation type="journal article" date="2020" name="Nat. Commun.">
        <title>Large-scale genome sequencing of mycorrhizal fungi provides insights into the early evolution of symbiotic traits.</title>
        <authorList>
            <person name="Miyauchi S."/>
            <person name="Kiss E."/>
            <person name="Kuo A."/>
            <person name="Drula E."/>
            <person name="Kohler A."/>
            <person name="Sanchez-Garcia M."/>
            <person name="Morin E."/>
            <person name="Andreopoulos B."/>
            <person name="Barry K.W."/>
            <person name="Bonito G."/>
            <person name="Buee M."/>
            <person name="Carver A."/>
            <person name="Chen C."/>
            <person name="Cichocki N."/>
            <person name="Clum A."/>
            <person name="Culley D."/>
            <person name="Crous P.W."/>
            <person name="Fauchery L."/>
            <person name="Girlanda M."/>
            <person name="Hayes R.D."/>
            <person name="Keri Z."/>
            <person name="LaButti K."/>
            <person name="Lipzen A."/>
            <person name="Lombard V."/>
            <person name="Magnuson J."/>
            <person name="Maillard F."/>
            <person name="Murat C."/>
            <person name="Nolan M."/>
            <person name="Ohm R.A."/>
            <person name="Pangilinan J."/>
            <person name="Pereira M.F."/>
            <person name="Perotto S."/>
            <person name="Peter M."/>
            <person name="Pfister S."/>
            <person name="Riley R."/>
            <person name="Sitrit Y."/>
            <person name="Stielow J.B."/>
            <person name="Szollosi G."/>
            <person name="Zifcakova L."/>
            <person name="Stursova M."/>
            <person name="Spatafora J.W."/>
            <person name="Tedersoo L."/>
            <person name="Vaario L.M."/>
            <person name="Yamada A."/>
            <person name="Yan M."/>
            <person name="Wang P."/>
            <person name="Xu J."/>
            <person name="Bruns T."/>
            <person name="Baldrian P."/>
            <person name="Vilgalys R."/>
            <person name="Dunand C."/>
            <person name="Henrissat B."/>
            <person name="Grigoriev I.V."/>
            <person name="Hibbett D."/>
            <person name="Nagy L.G."/>
            <person name="Martin F.M."/>
        </authorList>
    </citation>
    <scope>NUCLEOTIDE SEQUENCE</scope>
    <source>
        <strain evidence="2">UP504</strain>
    </source>
</reference>
<accession>A0A9P6AUE1</accession>
<feature type="domain" description="GH16" evidence="1">
    <location>
        <begin position="1"/>
        <end position="242"/>
    </location>
</feature>
<keyword evidence="3" id="KW-1185">Reference proteome</keyword>
<organism evidence="2 3">
    <name type="scientific">Hydnum rufescens UP504</name>
    <dbReference type="NCBI Taxonomy" id="1448309"/>
    <lineage>
        <taxon>Eukaryota</taxon>
        <taxon>Fungi</taxon>
        <taxon>Dikarya</taxon>
        <taxon>Basidiomycota</taxon>
        <taxon>Agaricomycotina</taxon>
        <taxon>Agaricomycetes</taxon>
        <taxon>Cantharellales</taxon>
        <taxon>Hydnaceae</taxon>
        <taxon>Hydnum</taxon>
    </lineage>
</organism>
<protein>
    <submittedName>
        <fullName evidence="2">Glycoside hydrolase family 16 protein</fullName>
    </submittedName>
</protein>
<evidence type="ECO:0000313" key="2">
    <source>
        <dbReference type="EMBL" id="KAF9512142.1"/>
    </source>
</evidence>
<dbReference type="SUPFAM" id="SSF49899">
    <property type="entry name" value="Concanavalin A-like lectins/glucanases"/>
    <property type="match status" value="1"/>
</dbReference>
<evidence type="ECO:0000313" key="3">
    <source>
        <dbReference type="Proteomes" id="UP000886523"/>
    </source>
</evidence>
<dbReference type="Gene3D" id="2.60.120.200">
    <property type="match status" value="1"/>
</dbReference>